<keyword evidence="7 19" id="KW-1003">Cell membrane</keyword>
<dbReference type="PANTHER" id="PTHR34148:SF1">
    <property type="entry name" value="ADENOSYLCOBINAMIDE-GDP RIBAZOLETRANSFERASE"/>
    <property type="match status" value="1"/>
</dbReference>
<feature type="transmembrane region" description="Helical" evidence="19">
    <location>
        <begin position="93"/>
        <end position="112"/>
    </location>
</feature>
<sequence>MLMPDQQNYISAIDDEDDDYHDYEYEYEYEDEDEDYATGRGVVSKGQIMDHVIDQCRELVAAIRFLSTIPIPGSAQLFEVDLPEPRLIIGSAYFPWVGLLLGGILYLATLLLEPWLPSLALSALLVVALILLTGGLHLDGLMDSCDGIFGGTTRERKLEIMRDSRVGSFGVLGGVSLLLLKFSLVASLSHTLLPLAFVLVLPISRWSMVLAIYLAPSARTTGLGAATKQTVTRTHLIIAGVSALFLVLLIGKLIGLYLWLGGCLLAVLLALWMTRKLGGLTGDSYGAIAEVTEVGLLLLLVLLHF</sequence>
<comment type="catalytic activity">
    <reaction evidence="17 19">
        <text>alpha-ribazole + adenosylcob(III)inamide-GDP = adenosylcob(III)alamin + GMP + H(+)</text>
        <dbReference type="Rhea" id="RHEA:16049"/>
        <dbReference type="ChEBI" id="CHEBI:10329"/>
        <dbReference type="ChEBI" id="CHEBI:15378"/>
        <dbReference type="ChEBI" id="CHEBI:18408"/>
        <dbReference type="ChEBI" id="CHEBI:58115"/>
        <dbReference type="ChEBI" id="CHEBI:60487"/>
        <dbReference type="EC" id="2.7.8.26"/>
    </reaction>
</comment>
<keyword evidence="8 19" id="KW-0169">Cobalamin biosynthesis</keyword>
<evidence type="ECO:0000256" key="6">
    <source>
        <dbReference type="ARBA" id="ARBA00015850"/>
    </source>
</evidence>
<evidence type="ECO:0000256" key="15">
    <source>
        <dbReference type="ARBA" id="ARBA00032605"/>
    </source>
</evidence>
<evidence type="ECO:0000256" key="13">
    <source>
        <dbReference type="ARBA" id="ARBA00023136"/>
    </source>
</evidence>
<comment type="pathway">
    <text evidence="3 19">Cofactor biosynthesis; adenosylcobalamin biosynthesis; adenosylcobalamin from cob(II)yrinate a,c-diamide: step 7/7.</text>
</comment>
<evidence type="ECO:0000313" key="20">
    <source>
        <dbReference type="EMBL" id="GCE11979.1"/>
    </source>
</evidence>
<comment type="catalytic activity">
    <reaction evidence="18 19">
        <text>alpha-ribazole 5'-phosphate + adenosylcob(III)inamide-GDP = adenosylcob(III)alamin 5'-phosphate + GMP + H(+)</text>
        <dbReference type="Rhea" id="RHEA:23560"/>
        <dbReference type="ChEBI" id="CHEBI:15378"/>
        <dbReference type="ChEBI" id="CHEBI:57918"/>
        <dbReference type="ChEBI" id="CHEBI:58115"/>
        <dbReference type="ChEBI" id="CHEBI:60487"/>
        <dbReference type="ChEBI" id="CHEBI:60493"/>
        <dbReference type="EC" id="2.7.8.26"/>
    </reaction>
</comment>
<proteinExistence type="inferred from homology"/>
<evidence type="ECO:0000256" key="3">
    <source>
        <dbReference type="ARBA" id="ARBA00004663"/>
    </source>
</evidence>
<accession>A0A401ZYP9</accession>
<keyword evidence="9 19" id="KW-0808">Transferase</keyword>
<evidence type="ECO:0000256" key="2">
    <source>
        <dbReference type="ARBA" id="ARBA00004651"/>
    </source>
</evidence>
<keyword evidence="10 19" id="KW-0812">Transmembrane</keyword>
<dbReference type="AlphaFoldDB" id="A0A401ZYP9"/>
<dbReference type="InterPro" id="IPR003805">
    <property type="entry name" value="CobS"/>
</dbReference>
<evidence type="ECO:0000256" key="14">
    <source>
        <dbReference type="ARBA" id="ARBA00025228"/>
    </source>
</evidence>
<organism evidence="20 21">
    <name type="scientific">Tengunoibacter tsumagoiensis</name>
    <dbReference type="NCBI Taxonomy" id="2014871"/>
    <lineage>
        <taxon>Bacteria</taxon>
        <taxon>Bacillati</taxon>
        <taxon>Chloroflexota</taxon>
        <taxon>Ktedonobacteria</taxon>
        <taxon>Ktedonobacterales</taxon>
        <taxon>Dictyobacteraceae</taxon>
        <taxon>Tengunoibacter</taxon>
    </lineage>
</organism>
<comment type="cofactor">
    <cofactor evidence="1 19">
        <name>Mg(2+)</name>
        <dbReference type="ChEBI" id="CHEBI:18420"/>
    </cofactor>
</comment>
<comment type="function">
    <text evidence="14 19">Joins adenosylcobinamide-GDP and alpha-ribazole to generate adenosylcobalamin (Ado-cobalamin). Also synthesizes adenosylcobalamin 5'-phosphate from adenosylcobinamide-GDP and alpha-ribazole 5'-phosphate.</text>
</comment>
<feature type="transmembrane region" description="Helical" evidence="19">
    <location>
        <begin position="118"/>
        <end position="138"/>
    </location>
</feature>
<dbReference type="NCBIfam" id="TIGR00317">
    <property type="entry name" value="cobS"/>
    <property type="match status" value="1"/>
</dbReference>
<dbReference type="HAMAP" id="MF_00719">
    <property type="entry name" value="CobS"/>
    <property type="match status" value="1"/>
</dbReference>
<feature type="transmembrane region" description="Helical" evidence="19">
    <location>
        <begin position="234"/>
        <end position="250"/>
    </location>
</feature>
<evidence type="ECO:0000256" key="17">
    <source>
        <dbReference type="ARBA" id="ARBA00048623"/>
    </source>
</evidence>
<name>A0A401ZYP9_9CHLR</name>
<dbReference type="GO" id="GO:0009236">
    <property type="term" value="P:cobalamin biosynthetic process"/>
    <property type="evidence" value="ECO:0007669"/>
    <property type="project" value="UniProtKB-UniRule"/>
</dbReference>
<dbReference type="EMBL" id="BIFR01000001">
    <property type="protein sequence ID" value="GCE11979.1"/>
    <property type="molecule type" value="Genomic_DNA"/>
</dbReference>
<evidence type="ECO:0000256" key="5">
    <source>
        <dbReference type="ARBA" id="ARBA00013200"/>
    </source>
</evidence>
<evidence type="ECO:0000256" key="12">
    <source>
        <dbReference type="ARBA" id="ARBA00022989"/>
    </source>
</evidence>
<keyword evidence="11 19" id="KW-0460">Magnesium</keyword>
<evidence type="ECO:0000256" key="9">
    <source>
        <dbReference type="ARBA" id="ARBA00022679"/>
    </source>
</evidence>
<dbReference type="GO" id="GO:0008818">
    <property type="term" value="F:cobalamin 5'-phosphate synthase activity"/>
    <property type="evidence" value="ECO:0007669"/>
    <property type="project" value="UniProtKB-UniRule"/>
</dbReference>
<dbReference type="OrthoDB" id="9794626at2"/>
<evidence type="ECO:0000256" key="7">
    <source>
        <dbReference type="ARBA" id="ARBA00022475"/>
    </source>
</evidence>
<evidence type="ECO:0000256" key="1">
    <source>
        <dbReference type="ARBA" id="ARBA00001946"/>
    </source>
</evidence>
<comment type="caution">
    <text evidence="20">The sequence shown here is derived from an EMBL/GenBank/DDBJ whole genome shotgun (WGS) entry which is preliminary data.</text>
</comment>
<dbReference type="EC" id="2.7.8.26" evidence="5 19"/>
<evidence type="ECO:0000256" key="4">
    <source>
        <dbReference type="ARBA" id="ARBA00010561"/>
    </source>
</evidence>
<dbReference type="Pfam" id="PF02654">
    <property type="entry name" value="CobS"/>
    <property type="match status" value="1"/>
</dbReference>
<dbReference type="PANTHER" id="PTHR34148">
    <property type="entry name" value="ADENOSYLCOBINAMIDE-GDP RIBAZOLETRANSFERASE"/>
    <property type="match status" value="1"/>
</dbReference>
<evidence type="ECO:0000256" key="8">
    <source>
        <dbReference type="ARBA" id="ARBA00022573"/>
    </source>
</evidence>
<keyword evidence="13 19" id="KW-0472">Membrane</keyword>
<protein>
    <recommendedName>
        <fullName evidence="6 19">Adenosylcobinamide-GDP ribazoletransferase</fullName>
        <ecNumber evidence="5 19">2.7.8.26</ecNumber>
    </recommendedName>
    <alternativeName>
        <fullName evidence="16 19">Cobalamin synthase</fullName>
    </alternativeName>
    <alternativeName>
        <fullName evidence="15 19">Cobalamin-5'-phosphate synthase</fullName>
    </alternativeName>
</protein>
<feature type="transmembrane region" description="Helical" evidence="19">
    <location>
        <begin position="285"/>
        <end position="303"/>
    </location>
</feature>
<dbReference type="UniPathway" id="UPA00148">
    <property type="reaction ID" value="UER00238"/>
</dbReference>
<reference evidence="21" key="1">
    <citation type="submission" date="2018-12" db="EMBL/GenBank/DDBJ databases">
        <title>Tengunoibacter tsumagoiensis gen. nov., sp. nov., Dictyobacter kobayashii sp. nov., D. alpinus sp. nov., and D. joshuensis sp. nov. and description of Dictyobacteraceae fam. nov. within the order Ktedonobacterales isolated from Tengu-no-mugimeshi.</title>
        <authorList>
            <person name="Wang C.M."/>
            <person name="Zheng Y."/>
            <person name="Sakai Y."/>
            <person name="Toyoda A."/>
            <person name="Minakuchi Y."/>
            <person name="Abe K."/>
            <person name="Yokota A."/>
            <person name="Yabe S."/>
        </authorList>
    </citation>
    <scope>NUCLEOTIDE SEQUENCE [LARGE SCALE GENOMIC DNA]</scope>
    <source>
        <strain evidence="21">Uno3</strain>
    </source>
</reference>
<evidence type="ECO:0000256" key="16">
    <source>
        <dbReference type="ARBA" id="ARBA00032853"/>
    </source>
</evidence>
<evidence type="ECO:0000256" key="10">
    <source>
        <dbReference type="ARBA" id="ARBA00022692"/>
    </source>
</evidence>
<gene>
    <name evidence="19 20" type="primary">cobS</name>
    <name evidence="20" type="ORF">KTT_18380</name>
</gene>
<comment type="similarity">
    <text evidence="4 19">Belongs to the CobS family.</text>
</comment>
<feature type="transmembrane region" description="Helical" evidence="19">
    <location>
        <begin position="166"/>
        <end position="186"/>
    </location>
</feature>
<comment type="subcellular location">
    <subcellularLocation>
        <location evidence="2 19">Cell membrane</location>
        <topology evidence="2 19">Multi-pass membrane protein</topology>
    </subcellularLocation>
</comment>
<evidence type="ECO:0000256" key="11">
    <source>
        <dbReference type="ARBA" id="ARBA00022842"/>
    </source>
</evidence>
<evidence type="ECO:0000256" key="18">
    <source>
        <dbReference type="ARBA" id="ARBA00049504"/>
    </source>
</evidence>
<keyword evidence="12 19" id="KW-1133">Transmembrane helix</keyword>
<dbReference type="Proteomes" id="UP000287352">
    <property type="component" value="Unassembled WGS sequence"/>
</dbReference>
<feature type="transmembrane region" description="Helical" evidence="19">
    <location>
        <begin position="192"/>
        <end position="214"/>
    </location>
</feature>
<evidence type="ECO:0000256" key="19">
    <source>
        <dbReference type="HAMAP-Rule" id="MF_00719"/>
    </source>
</evidence>
<keyword evidence="21" id="KW-1185">Reference proteome</keyword>
<dbReference type="GO" id="GO:0005886">
    <property type="term" value="C:plasma membrane"/>
    <property type="evidence" value="ECO:0007669"/>
    <property type="project" value="UniProtKB-SubCell"/>
</dbReference>
<dbReference type="GO" id="GO:0051073">
    <property type="term" value="F:adenosylcobinamide-GDP ribazoletransferase activity"/>
    <property type="evidence" value="ECO:0007669"/>
    <property type="project" value="UniProtKB-UniRule"/>
</dbReference>
<evidence type="ECO:0000313" key="21">
    <source>
        <dbReference type="Proteomes" id="UP000287352"/>
    </source>
</evidence>